<name>A0A0B1SJ48_OESDE</name>
<accession>A0A0B1SJ48</accession>
<dbReference type="Gene3D" id="2.120.10.30">
    <property type="entry name" value="TolB, C-terminal domain"/>
    <property type="match status" value="1"/>
</dbReference>
<proteinExistence type="inferred from homology"/>
<sequence length="147" mass="16420">LNISSFKDVSKTCPQKKCQNLSAITDPVLKKLCNTSYTWDIVPDYDIFKVNKYGNIVQQLTDSPGYDAEAVLSPDGTMIAFTSIRSGDLELWTMNSDGTNLNQVTYELGYDGGAFFSPDGKRLVFRASRPKTSEEIAKYKVQIFYGC</sequence>
<dbReference type="EMBL" id="KN572993">
    <property type="protein sequence ID" value="KHJ83537.1"/>
    <property type="molecule type" value="Genomic_DNA"/>
</dbReference>
<dbReference type="OrthoDB" id="43744at2759"/>
<protein>
    <submittedName>
        <fullName evidence="2">WD40-like protein</fullName>
    </submittedName>
</protein>
<comment type="similarity">
    <text evidence="1">Belongs to the TolB family.</text>
</comment>
<feature type="non-terminal residue" evidence="2">
    <location>
        <position position="1"/>
    </location>
</feature>
<keyword evidence="3" id="KW-1185">Reference proteome</keyword>
<reference evidence="2 3" key="1">
    <citation type="submission" date="2014-03" db="EMBL/GenBank/DDBJ databases">
        <title>Draft genome of the hookworm Oesophagostomum dentatum.</title>
        <authorList>
            <person name="Mitreva M."/>
        </authorList>
    </citation>
    <scope>NUCLEOTIDE SEQUENCE [LARGE SCALE GENOMIC DNA]</scope>
    <source>
        <strain evidence="2 3">OD-Hann</strain>
    </source>
</reference>
<organism evidence="2 3">
    <name type="scientific">Oesophagostomum dentatum</name>
    <name type="common">Nodular worm</name>
    <dbReference type="NCBI Taxonomy" id="61180"/>
    <lineage>
        <taxon>Eukaryota</taxon>
        <taxon>Metazoa</taxon>
        <taxon>Ecdysozoa</taxon>
        <taxon>Nematoda</taxon>
        <taxon>Chromadorea</taxon>
        <taxon>Rhabditida</taxon>
        <taxon>Rhabditina</taxon>
        <taxon>Rhabditomorpha</taxon>
        <taxon>Strongyloidea</taxon>
        <taxon>Strongylidae</taxon>
        <taxon>Oesophagostomum</taxon>
    </lineage>
</organism>
<dbReference type="AlphaFoldDB" id="A0A0B1SJ48"/>
<dbReference type="InterPro" id="IPR011042">
    <property type="entry name" value="6-blade_b-propeller_TolB-like"/>
</dbReference>
<dbReference type="InterPro" id="IPR011659">
    <property type="entry name" value="WD40"/>
</dbReference>
<dbReference type="Proteomes" id="UP000053660">
    <property type="component" value="Unassembled WGS sequence"/>
</dbReference>
<dbReference type="PANTHER" id="PTHR36842">
    <property type="entry name" value="PROTEIN TOLB HOMOLOG"/>
    <property type="match status" value="1"/>
</dbReference>
<evidence type="ECO:0000313" key="2">
    <source>
        <dbReference type="EMBL" id="KHJ83537.1"/>
    </source>
</evidence>
<dbReference type="SUPFAM" id="SSF69304">
    <property type="entry name" value="Tricorn protease N-terminal domain"/>
    <property type="match status" value="1"/>
</dbReference>
<evidence type="ECO:0000256" key="1">
    <source>
        <dbReference type="ARBA" id="ARBA00009820"/>
    </source>
</evidence>
<dbReference type="Pfam" id="PF07676">
    <property type="entry name" value="PD40"/>
    <property type="match status" value="2"/>
</dbReference>
<gene>
    <name evidence="2" type="ORF">OESDEN_16764</name>
</gene>
<evidence type="ECO:0000313" key="3">
    <source>
        <dbReference type="Proteomes" id="UP000053660"/>
    </source>
</evidence>
<dbReference type="PANTHER" id="PTHR36842:SF1">
    <property type="entry name" value="PROTEIN TOLB"/>
    <property type="match status" value="1"/>
</dbReference>